<reference evidence="1 2" key="1">
    <citation type="submission" date="2020-05" db="EMBL/GenBank/DDBJ databases">
        <title>Identification and distribution of gene clusters putatively required for synthesis of sphingolipid metabolism inhibitors in phylogenetically diverse species of the filamentous fungus Fusarium.</title>
        <authorList>
            <person name="Kim H.-S."/>
            <person name="Busman M."/>
            <person name="Brown D.W."/>
            <person name="Divon H."/>
            <person name="Uhlig S."/>
            <person name="Proctor R.H."/>
        </authorList>
    </citation>
    <scope>NUCLEOTIDE SEQUENCE [LARGE SCALE GENOMIC DNA]</scope>
    <source>
        <strain evidence="1 2">NRRL 13617</strain>
    </source>
</reference>
<accession>A0A8H5NMT0</accession>
<organism evidence="1 2">
    <name type="scientific">Fusarium phyllophilum</name>
    <dbReference type="NCBI Taxonomy" id="47803"/>
    <lineage>
        <taxon>Eukaryota</taxon>
        <taxon>Fungi</taxon>
        <taxon>Dikarya</taxon>
        <taxon>Ascomycota</taxon>
        <taxon>Pezizomycotina</taxon>
        <taxon>Sordariomycetes</taxon>
        <taxon>Hypocreomycetidae</taxon>
        <taxon>Hypocreales</taxon>
        <taxon>Nectriaceae</taxon>
        <taxon>Fusarium</taxon>
        <taxon>Fusarium fujikuroi species complex</taxon>
    </lineage>
</organism>
<dbReference type="EMBL" id="JAAOAQ010000015">
    <property type="protein sequence ID" value="KAF5571344.1"/>
    <property type="molecule type" value="Genomic_DNA"/>
</dbReference>
<comment type="caution">
    <text evidence="1">The sequence shown here is derived from an EMBL/GenBank/DDBJ whole genome shotgun (WGS) entry which is preliminary data.</text>
</comment>
<dbReference type="Proteomes" id="UP000582016">
    <property type="component" value="Unassembled WGS sequence"/>
</dbReference>
<sequence length="164" mass="17911">MPFATRVYSTPIIENSVNKLLTLKSRQPPSLLGRSCHAPSSHDVHIPDLAIVSSAIGPEKEAYPLASSPRVSRDTILPNWEITYTGTPHEEHMSHDTVIPANRVYNAFSGSRRNDGLLAEFDATLDLLFEAHAAPPPVTNSGHPVVVLVATLTQVPQWIQQPHA</sequence>
<evidence type="ECO:0000313" key="1">
    <source>
        <dbReference type="EMBL" id="KAF5571344.1"/>
    </source>
</evidence>
<keyword evidence="2" id="KW-1185">Reference proteome</keyword>
<gene>
    <name evidence="1" type="ORF">FPHYL_520</name>
</gene>
<dbReference type="AlphaFoldDB" id="A0A8H5NMT0"/>
<name>A0A8H5NMT0_9HYPO</name>
<protein>
    <submittedName>
        <fullName evidence="1">Uncharacterized protein</fullName>
    </submittedName>
</protein>
<proteinExistence type="predicted"/>
<evidence type="ECO:0000313" key="2">
    <source>
        <dbReference type="Proteomes" id="UP000582016"/>
    </source>
</evidence>